<comment type="caution">
    <text evidence="1">The sequence shown here is derived from an EMBL/GenBank/DDBJ whole genome shotgun (WGS) entry which is preliminary data.</text>
</comment>
<dbReference type="STRING" id="1123756.MGEO_18815"/>
<sequence>MAKEQTFLTVSQVAARYGVHRASVWRWHRDLTDFPRAIRLAPGTVRWRLSDLQSWENNQVESA</sequence>
<dbReference type="OrthoDB" id="8452166at2"/>
<dbReference type="Proteomes" id="UP000193926">
    <property type="component" value="Unassembled WGS sequence"/>
</dbReference>
<evidence type="ECO:0000313" key="2">
    <source>
        <dbReference type="Proteomes" id="UP000193926"/>
    </source>
</evidence>
<protein>
    <recommendedName>
        <fullName evidence="3">AlpA family transcriptional regulator</fullName>
    </recommendedName>
</protein>
<keyword evidence="2" id="KW-1185">Reference proteome</keyword>
<gene>
    <name evidence="1" type="ORF">MGEO_18815</name>
</gene>
<name>A0A1X4NCX2_9RHOB</name>
<dbReference type="SUPFAM" id="SSF46955">
    <property type="entry name" value="Putative DNA-binding domain"/>
    <property type="match status" value="1"/>
</dbReference>
<dbReference type="Pfam" id="PF05930">
    <property type="entry name" value="Phage_AlpA"/>
    <property type="match status" value="1"/>
</dbReference>
<dbReference type="EMBL" id="JFKC01000029">
    <property type="protein sequence ID" value="OSQ44672.1"/>
    <property type="molecule type" value="Genomic_DNA"/>
</dbReference>
<organism evidence="1 2">
    <name type="scientific">Marivita geojedonensis</name>
    <dbReference type="NCBI Taxonomy" id="1123756"/>
    <lineage>
        <taxon>Bacteria</taxon>
        <taxon>Pseudomonadati</taxon>
        <taxon>Pseudomonadota</taxon>
        <taxon>Alphaproteobacteria</taxon>
        <taxon>Rhodobacterales</taxon>
        <taxon>Roseobacteraceae</taxon>
        <taxon>Marivita</taxon>
    </lineage>
</organism>
<dbReference type="AlphaFoldDB" id="A0A1X4NCX2"/>
<reference evidence="1 2" key="1">
    <citation type="submission" date="2014-03" db="EMBL/GenBank/DDBJ databases">
        <title>The draft genome sequence of Marivita geojedonensis KCTC 23882.</title>
        <authorList>
            <person name="Lai Q."/>
            <person name="Shao Z."/>
        </authorList>
    </citation>
    <scope>NUCLEOTIDE SEQUENCE [LARGE SCALE GENOMIC DNA]</scope>
    <source>
        <strain evidence="1 2">DPG-138</strain>
    </source>
</reference>
<dbReference type="RefSeq" id="WP_085641300.1">
    <property type="nucleotide sequence ID" value="NZ_JFKC01000029.1"/>
</dbReference>
<evidence type="ECO:0000313" key="1">
    <source>
        <dbReference type="EMBL" id="OSQ44672.1"/>
    </source>
</evidence>
<proteinExistence type="predicted"/>
<dbReference type="InterPro" id="IPR010260">
    <property type="entry name" value="AlpA"/>
</dbReference>
<accession>A0A1X4NCX2</accession>
<dbReference type="InterPro" id="IPR009061">
    <property type="entry name" value="DNA-bd_dom_put_sf"/>
</dbReference>
<evidence type="ECO:0008006" key="3">
    <source>
        <dbReference type="Google" id="ProtNLM"/>
    </source>
</evidence>